<dbReference type="Proteomes" id="UP000034196">
    <property type="component" value="Unassembled WGS sequence"/>
</dbReference>
<accession>A0A1J4NT65</accession>
<evidence type="ECO:0000256" key="1">
    <source>
        <dbReference type="SAM" id="MobiDB-lite"/>
    </source>
</evidence>
<gene>
    <name evidence="3" type="ORF">WN71_023405</name>
</gene>
<dbReference type="EMBL" id="LAVA02000057">
    <property type="protein sequence ID" value="OIJ65496.1"/>
    <property type="molecule type" value="Genomic_DNA"/>
</dbReference>
<dbReference type="RefSeq" id="WP_046584796.1">
    <property type="nucleotide sequence ID" value="NZ_LAVA02000057.1"/>
</dbReference>
<name>A0A1J4NT65_9ACTN</name>
<sequence>MTTMEELALRMDRMEAVQACQNVMSTYQYLHSAYQNADIVDLFAERDDLVCNMPFGRWEGPDAARRCFGVMFEKELTARDRSGELVEHHLTTPIIEVAGDGMTAKGTWWSPGHEVHNFFWVDGSPKIEFWYNCRYEIDFVKTEKGWKFWHLNVHQIFCTEQGKTIFDGQPAEPPTPKGWGAPDEEFASSTTWAPDREPRLVPAPPKPYRTYGEPAAEG</sequence>
<dbReference type="OrthoDB" id="3868919at2"/>
<evidence type="ECO:0000259" key="2">
    <source>
        <dbReference type="Pfam" id="PF13577"/>
    </source>
</evidence>
<feature type="domain" description="SnoaL-like" evidence="2">
    <location>
        <begin position="13"/>
        <end position="151"/>
    </location>
</feature>
<dbReference type="STRING" id="1428628.WN71_023405"/>
<dbReference type="AlphaFoldDB" id="A0A1J4NT65"/>
<keyword evidence="4" id="KW-1185">Reference proteome</keyword>
<evidence type="ECO:0000313" key="3">
    <source>
        <dbReference type="EMBL" id="OIJ65496.1"/>
    </source>
</evidence>
<dbReference type="Pfam" id="PF13577">
    <property type="entry name" value="SnoaL_4"/>
    <property type="match status" value="1"/>
</dbReference>
<feature type="region of interest" description="Disordered" evidence="1">
    <location>
        <begin position="166"/>
        <end position="218"/>
    </location>
</feature>
<organism evidence="3 4">
    <name type="scientific">Streptomyces mangrovisoli</name>
    <dbReference type="NCBI Taxonomy" id="1428628"/>
    <lineage>
        <taxon>Bacteria</taxon>
        <taxon>Bacillati</taxon>
        <taxon>Actinomycetota</taxon>
        <taxon>Actinomycetes</taxon>
        <taxon>Kitasatosporales</taxon>
        <taxon>Streptomycetaceae</taxon>
        <taxon>Streptomyces</taxon>
    </lineage>
</organism>
<proteinExistence type="predicted"/>
<dbReference type="SUPFAM" id="SSF54427">
    <property type="entry name" value="NTF2-like"/>
    <property type="match status" value="1"/>
</dbReference>
<evidence type="ECO:0000313" key="4">
    <source>
        <dbReference type="Proteomes" id="UP000034196"/>
    </source>
</evidence>
<protein>
    <recommendedName>
        <fullName evidence="2">SnoaL-like domain-containing protein</fullName>
    </recommendedName>
</protein>
<comment type="caution">
    <text evidence="3">The sequence shown here is derived from an EMBL/GenBank/DDBJ whole genome shotgun (WGS) entry which is preliminary data.</text>
</comment>
<reference evidence="3" key="1">
    <citation type="submission" date="2016-10" db="EMBL/GenBank/DDBJ databases">
        <title>Genome sequence of Streptomyces mangrovisoli MUSC 149.</title>
        <authorList>
            <person name="Lee L.-H."/>
            <person name="Ser H.-L."/>
        </authorList>
    </citation>
    <scope>NUCLEOTIDE SEQUENCE [LARGE SCALE GENOMIC DNA]</scope>
    <source>
        <strain evidence="3">MUSC 149</strain>
    </source>
</reference>
<dbReference type="InterPro" id="IPR032710">
    <property type="entry name" value="NTF2-like_dom_sf"/>
</dbReference>
<dbReference type="InterPro" id="IPR037401">
    <property type="entry name" value="SnoaL-like"/>
</dbReference>
<dbReference type="Gene3D" id="3.10.450.50">
    <property type="match status" value="1"/>
</dbReference>